<dbReference type="EMBL" id="GDJX01006623">
    <property type="protein sequence ID" value="JAT61313.1"/>
    <property type="molecule type" value="Transcribed_RNA"/>
</dbReference>
<reference evidence="4" key="1">
    <citation type="submission" date="2015-07" db="EMBL/GenBank/DDBJ databases">
        <title>Transcriptome Assembly of Anthurium amnicola.</title>
        <authorList>
            <person name="Suzuki J."/>
        </authorList>
    </citation>
    <scope>NUCLEOTIDE SEQUENCE</scope>
</reference>
<dbReference type="InterPro" id="IPR000504">
    <property type="entry name" value="RRM_dom"/>
</dbReference>
<dbReference type="PANTHER" id="PTHR48025">
    <property type="entry name" value="OS02G0815200 PROTEIN"/>
    <property type="match status" value="1"/>
</dbReference>
<dbReference type="GO" id="GO:0005634">
    <property type="term" value="C:nucleus"/>
    <property type="evidence" value="ECO:0007669"/>
    <property type="project" value="TreeGrafter"/>
</dbReference>
<gene>
    <name evidence="4" type="primary">cwf29</name>
    <name evidence="4" type="ORF">g.10841</name>
</gene>
<sequence>SPFGALSYAEVIRDKSTGLSAGYGFVKYNDHASAVMAVNQMNGCKIGGNMLAVRVAGNEHAIPVSVQPVEHSGISYLPAYQNSSAIAQVPAPTCLPRPLGSLLLDTNDLLHRSYGQSYVGPMPSSLISAHGTSKELARFPGNPHNFVPGRPSLFS</sequence>
<feature type="domain" description="RRM" evidence="3">
    <location>
        <begin position="1"/>
        <end position="58"/>
    </location>
</feature>
<evidence type="ECO:0000256" key="1">
    <source>
        <dbReference type="ARBA" id="ARBA00022884"/>
    </source>
</evidence>
<dbReference type="InterPro" id="IPR035979">
    <property type="entry name" value="RBD_domain_sf"/>
</dbReference>
<dbReference type="SUPFAM" id="SSF54928">
    <property type="entry name" value="RNA-binding domain, RBD"/>
    <property type="match status" value="1"/>
</dbReference>
<keyword evidence="1 2" id="KW-0694">RNA-binding</keyword>
<name>A0A1D1Z330_9ARAE</name>
<dbReference type="InterPro" id="IPR012677">
    <property type="entry name" value="Nucleotide-bd_a/b_plait_sf"/>
</dbReference>
<organism evidence="4">
    <name type="scientific">Anthurium amnicola</name>
    <dbReference type="NCBI Taxonomy" id="1678845"/>
    <lineage>
        <taxon>Eukaryota</taxon>
        <taxon>Viridiplantae</taxon>
        <taxon>Streptophyta</taxon>
        <taxon>Embryophyta</taxon>
        <taxon>Tracheophyta</taxon>
        <taxon>Spermatophyta</taxon>
        <taxon>Magnoliopsida</taxon>
        <taxon>Liliopsida</taxon>
        <taxon>Araceae</taxon>
        <taxon>Pothoideae</taxon>
        <taxon>Potheae</taxon>
        <taxon>Anthurium</taxon>
    </lineage>
</organism>
<evidence type="ECO:0000259" key="3">
    <source>
        <dbReference type="PROSITE" id="PS50102"/>
    </source>
</evidence>
<dbReference type="PROSITE" id="PS50102">
    <property type="entry name" value="RRM"/>
    <property type="match status" value="1"/>
</dbReference>
<dbReference type="PANTHER" id="PTHR48025:SF1">
    <property type="entry name" value="RRM DOMAIN-CONTAINING PROTEIN"/>
    <property type="match status" value="1"/>
</dbReference>
<protein>
    <submittedName>
        <fullName evidence="4">U2 snRNP component ist3</fullName>
    </submittedName>
</protein>
<dbReference type="AlphaFoldDB" id="A0A1D1Z330"/>
<dbReference type="Gene3D" id="3.30.70.330">
    <property type="match status" value="1"/>
</dbReference>
<dbReference type="InterPro" id="IPR050502">
    <property type="entry name" value="Euk_RNA-bind_prot"/>
</dbReference>
<accession>A0A1D1Z330</accession>
<dbReference type="GO" id="GO:0003729">
    <property type="term" value="F:mRNA binding"/>
    <property type="evidence" value="ECO:0007669"/>
    <property type="project" value="TreeGrafter"/>
</dbReference>
<proteinExistence type="predicted"/>
<feature type="non-terminal residue" evidence="4">
    <location>
        <position position="1"/>
    </location>
</feature>
<dbReference type="Pfam" id="PF00076">
    <property type="entry name" value="RRM_1"/>
    <property type="match status" value="1"/>
</dbReference>
<evidence type="ECO:0000313" key="4">
    <source>
        <dbReference type="EMBL" id="JAT61313.1"/>
    </source>
</evidence>
<evidence type="ECO:0000256" key="2">
    <source>
        <dbReference type="PROSITE-ProRule" id="PRU00176"/>
    </source>
</evidence>